<feature type="signal peptide" evidence="1">
    <location>
        <begin position="1"/>
        <end position="17"/>
    </location>
</feature>
<keyword evidence="3" id="KW-1185">Reference proteome</keyword>
<proteinExistence type="predicted"/>
<evidence type="ECO:0000256" key="1">
    <source>
        <dbReference type="SAM" id="SignalP"/>
    </source>
</evidence>
<feature type="chain" id="PRO_5038932221" evidence="1">
    <location>
        <begin position="18"/>
        <end position="72"/>
    </location>
</feature>
<name>A0A9D5B5S3_PEA</name>
<dbReference type="AlphaFoldDB" id="A0A9D5B5S3"/>
<keyword evidence="1" id="KW-0732">Signal</keyword>
<reference evidence="2 3" key="1">
    <citation type="journal article" date="2022" name="Nat. Genet.">
        <title>Improved pea reference genome and pan-genome highlight genomic features and evolutionary characteristics.</title>
        <authorList>
            <person name="Yang T."/>
            <person name="Liu R."/>
            <person name="Luo Y."/>
            <person name="Hu S."/>
            <person name="Wang D."/>
            <person name="Wang C."/>
            <person name="Pandey M.K."/>
            <person name="Ge S."/>
            <person name="Xu Q."/>
            <person name="Li N."/>
            <person name="Li G."/>
            <person name="Huang Y."/>
            <person name="Saxena R.K."/>
            <person name="Ji Y."/>
            <person name="Li M."/>
            <person name="Yan X."/>
            <person name="He Y."/>
            <person name="Liu Y."/>
            <person name="Wang X."/>
            <person name="Xiang C."/>
            <person name="Varshney R.K."/>
            <person name="Ding H."/>
            <person name="Gao S."/>
            <person name="Zong X."/>
        </authorList>
    </citation>
    <scope>NUCLEOTIDE SEQUENCE [LARGE SCALE GENOMIC DNA]</scope>
    <source>
        <strain evidence="2 3">cv. Zhongwan 6</strain>
    </source>
</reference>
<evidence type="ECO:0000313" key="2">
    <source>
        <dbReference type="EMBL" id="KAI5431330.1"/>
    </source>
</evidence>
<sequence>MIFVLYAFMINTFGSRALIRDAGSYTDDVGPFCPKSFNVPGQCRDSQTCWDDVNDAVGASGMLHQCTCQGLA</sequence>
<dbReference type="Proteomes" id="UP001058974">
    <property type="component" value="Chromosome 3"/>
</dbReference>
<gene>
    <name evidence="2" type="ORF">KIW84_035492</name>
</gene>
<comment type="caution">
    <text evidence="2">The sequence shown here is derived from an EMBL/GenBank/DDBJ whole genome shotgun (WGS) entry which is preliminary data.</text>
</comment>
<organism evidence="2 3">
    <name type="scientific">Pisum sativum</name>
    <name type="common">Garden pea</name>
    <name type="synonym">Lathyrus oleraceus</name>
    <dbReference type="NCBI Taxonomy" id="3888"/>
    <lineage>
        <taxon>Eukaryota</taxon>
        <taxon>Viridiplantae</taxon>
        <taxon>Streptophyta</taxon>
        <taxon>Embryophyta</taxon>
        <taxon>Tracheophyta</taxon>
        <taxon>Spermatophyta</taxon>
        <taxon>Magnoliopsida</taxon>
        <taxon>eudicotyledons</taxon>
        <taxon>Gunneridae</taxon>
        <taxon>Pentapetalae</taxon>
        <taxon>rosids</taxon>
        <taxon>fabids</taxon>
        <taxon>Fabales</taxon>
        <taxon>Fabaceae</taxon>
        <taxon>Papilionoideae</taxon>
        <taxon>50 kb inversion clade</taxon>
        <taxon>NPAAA clade</taxon>
        <taxon>Hologalegina</taxon>
        <taxon>IRL clade</taxon>
        <taxon>Fabeae</taxon>
        <taxon>Lathyrus</taxon>
    </lineage>
</organism>
<accession>A0A9D5B5S3</accession>
<protein>
    <submittedName>
        <fullName evidence="2">Uncharacterized protein</fullName>
    </submittedName>
</protein>
<dbReference type="Gramene" id="Psat03G0549200-T1">
    <property type="protein sequence ID" value="KAI5431330.1"/>
    <property type="gene ID" value="KIW84_035492"/>
</dbReference>
<evidence type="ECO:0000313" key="3">
    <source>
        <dbReference type="Proteomes" id="UP001058974"/>
    </source>
</evidence>
<dbReference type="EMBL" id="JAMSHJ010000003">
    <property type="protein sequence ID" value="KAI5431330.1"/>
    <property type="molecule type" value="Genomic_DNA"/>
</dbReference>